<proteinExistence type="predicted"/>
<gene>
    <name evidence="1" type="ORF">DE4585_00112</name>
</gene>
<dbReference type="EMBL" id="PECH01000001">
    <property type="protein sequence ID" value="TDZ87125.1"/>
    <property type="molecule type" value="Genomic_DNA"/>
</dbReference>
<organism evidence="1 2">
    <name type="scientific">Mycobacteroides salmoniphilum</name>
    <dbReference type="NCBI Taxonomy" id="404941"/>
    <lineage>
        <taxon>Bacteria</taxon>
        <taxon>Bacillati</taxon>
        <taxon>Actinomycetota</taxon>
        <taxon>Actinomycetes</taxon>
        <taxon>Mycobacteriales</taxon>
        <taxon>Mycobacteriaceae</taxon>
        <taxon>Mycobacteroides</taxon>
    </lineage>
</organism>
<sequence>MPLVRIDVTSDRTREQQRAIADAVHEALVEVLKIPVRDRFQIITAHDSTDIIAEDAGLGFHRSAQVVIVHIFTQAGRTTQTKQKVFSALAAKLVAVDVAGSDLFVAISENGPQDWSFGFGHAQYVTGELPVPATASA</sequence>
<dbReference type="AlphaFoldDB" id="A0A4R8S858"/>
<dbReference type="SUPFAM" id="SSF55331">
    <property type="entry name" value="Tautomerase/MIF"/>
    <property type="match status" value="1"/>
</dbReference>
<dbReference type="InterPro" id="IPR037479">
    <property type="entry name" value="Tauto_MSAD"/>
</dbReference>
<name>A0A4R8S858_9MYCO</name>
<dbReference type="Gene3D" id="3.30.429.10">
    <property type="entry name" value="Macrophage Migration Inhibitory Factor"/>
    <property type="match status" value="1"/>
</dbReference>
<accession>A0A4R8S858</accession>
<dbReference type="InterPro" id="IPR014347">
    <property type="entry name" value="Tautomerase/MIF_sf"/>
</dbReference>
<evidence type="ECO:0000313" key="2">
    <source>
        <dbReference type="Proteomes" id="UP000295117"/>
    </source>
</evidence>
<evidence type="ECO:0000313" key="1">
    <source>
        <dbReference type="EMBL" id="TDZ87125.1"/>
    </source>
</evidence>
<protein>
    <submittedName>
        <fullName evidence="1">4-oxalocrotonate tautomerase</fullName>
    </submittedName>
</protein>
<comment type="caution">
    <text evidence="1">The sequence shown here is derived from an EMBL/GenBank/DDBJ whole genome shotgun (WGS) entry which is preliminary data.</text>
</comment>
<dbReference type="PANTHER" id="PTHR38460">
    <property type="entry name" value="TAUTOMERASE YOLI-RELATED"/>
    <property type="match status" value="1"/>
</dbReference>
<dbReference type="Pfam" id="PF14552">
    <property type="entry name" value="Tautomerase_2"/>
    <property type="match status" value="1"/>
</dbReference>
<reference evidence="1 2" key="1">
    <citation type="journal article" date="2019" name="Sci. Rep.">
        <title>Extended insight into the Mycobacterium chelonae-abscessus complex through whole genome sequencing of Mycobacterium salmoniphilum outbreak and Mycobacterium salmoniphilum-like strains.</title>
        <authorList>
            <person name="Behra P.R.K."/>
            <person name="Das S."/>
            <person name="Pettersson B.M.F."/>
            <person name="Shirreff L."/>
            <person name="DuCote T."/>
            <person name="Jacobsson K.G."/>
            <person name="Ennis D.G."/>
            <person name="Kirsebom L.A."/>
        </authorList>
    </citation>
    <scope>NUCLEOTIDE SEQUENCE [LARGE SCALE GENOMIC DNA]</scope>
    <source>
        <strain evidence="1 2">DE 4585</strain>
    </source>
</reference>
<dbReference type="RefSeq" id="WP_134061683.1">
    <property type="nucleotide sequence ID" value="NZ_PECG01000003.1"/>
</dbReference>
<dbReference type="Proteomes" id="UP000295117">
    <property type="component" value="Unassembled WGS sequence"/>
</dbReference>
<dbReference type="PANTHER" id="PTHR38460:SF1">
    <property type="entry name" value="TAUTOMERASE YOLI-RELATED"/>
    <property type="match status" value="1"/>
</dbReference>